<comment type="caution">
    <text evidence="2">The sequence shown here is derived from an EMBL/GenBank/DDBJ whole genome shotgun (WGS) entry which is preliminary data.</text>
</comment>
<protein>
    <submittedName>
        <fullName evidence="2">Helix-turn-helix transcriptional regulator</fullName>
    </submittedName>
</protein>
<dbReference type="SMART" id="SM00530">
    <property type="entry name" value="HTH_XRE"/>
    <property type="match status" value="1"/>
</dbReference>
<keyword evidence="3" id="KW-1185">Reference proteome</keyword>
<dbReference type="SUPFAM" id="SSF47413">
    <property type="entry name" value="lambda repressor-like DNA-binding domains"/>
    <property type="match status" value="1"/>
</dbReference>
<dbReference type="InterPro" id="IPR010982">
    <property type="entry name" value="Lambda_DNA-bd_dom_sf"/>
</dbReference>
<name>A0ABS7G0E1_9ACTN</name>
<evidence type="ECO:0000313" key="3">
    <source>
        <dbReference type="Proteomes" id="UP000774570"/>
    </source>
</evidence>
<sequence length="263" mass="29298">MPTRNIDPELVAFGEVVKKTRADAGLTQGQAAAKLSVTRSYISQVEAGHTRCRSDFAVRLDKELGANGVIAQAWNDLLEAIKAVRYPKAFASYPKAEATAVLLRDWEDRHVYGPFQTEAYARVLLGDDAAVAARMRRRDSILRDQGPLTFVVLDESVLRRRIGTGGLMREQLLFLEEISSRDRIYLQIAPIAYYRGVWGSFAIARQADHSEIAYALHAFGGETTNDPDRIARAGEAFSTLQALALNVDDSRELIREVREGTWT</sequence>
<organism evidence="2 3">
    <name type="scientific">Actinomadura parmotrematis</name>
    <dbReference type="NCBI Taxonomy" id="2864039"/>
    <lineage>
        <taxon>Bacteria</taxon>
        <taxon>Bacillati</taxon>
        <taxon>Actinomycetota</taxon>
        <taxon>Actinomycetes</taxon>
        <taxon>Streptosporangiales</taxon>
        <taxon>Thermomonosporaceae</taxon>
        <taxon>Actinomadura</taxon>
    </lineage>
</organism>
<gene>
    <name evidence="2" type="ORF">K1Y72_23345</name>
</gene>
<evidence type="ECO:0000259" key="1">
    <source>
        <dbReference type="PROSITE" id="PS50943"/>
    </source>
</evidence>
<dbReference type="PROSITE" id="PS50943">
    <property type="entry name" value="HTH_CROC1"/>
    <property type="match status" value="1"/>
</dbReference>
<dbReference type="InterPro" id="IPR001387">
    <property type="entry name" value="Cro/C1-type_HTH"/>
</dbReference>
<dbReference type="Pfam" id="PF13560">
    <property type="entry name" value="HTH_31"/>
    <property type="match status" value="1"/>
</dbReference>
<proteinExistence type="predicted"/>
<reference evidence="2 3" key="1">
    <citation type="submission" date="2021-07" db="EMBL/GenBank/DDBJ databases">
        <title>Actinomadura sp. PM05-2 isolated from lichen.</title>
        <authorList>
            <person name="Somphong A."/>
            <person name="Phongsopitanun W."/>
            <person name="Tanasupawat S."/>
            <person name="Peongsungnone V."/>
        </authorList>
    </citation>
    <scope>NUCLEOTIDE SEQUENCE [LARGE SCALE GENOMIC DNA]</scope>
    <source>
        <strain evidence="2 3">PM05-2</strain>
    </source>
</reference>
<dbReference type="Gene3D" id="1.10.260.40">
    <property type="entry name" value="lambda repressor-like DNA-binding domains"/>
    <property type="match status" value="1"/>
</dbReference>
<accession>A0ABS7G0E1</accession>
<dbReference type="EMBL" id="JAIBOA010000015">
    <property type="protein sequence ID" value="MBW8485334.1"/>
    <property type="molecule type" value="Genomic_DNA"/>
</dbReference>
<dbReference type="Proteomes" id="UP000774570">
    <property type="component" value="Unassembled WGS sequence"/>
</dbReference>
<dbReference type="InterPro" id="IPR043917">
    <property type="entry name" value="DUF5753"/>
</dbReference>
<dbReference type="CDD" id="cd00093">
    <property type="entry name" value="HTH_XRE"/>
    <property type="match status" value="1"/>
</dbReference>
<evidence type="ECO:0000313" key="2">
    <source>
        <dbReference type="EMBL" id="MBW8485334.1"/>
    </source>
</evidence>
<dbReference type="RefSeq" id="WP_220168557.1">
    <property type="nucleotide sequence ID" value="NZ_JAIBOA010000015.1"/>
</dbReference>
<dbReference type="Pfam" id="PF19054">
    <property type="entry name" value="DUF5753"/>
    <property type="match status" value="1"/>
</dbReference>
<feature type="domain" description="HTH cro/C1-type" evidence="1">
    <location>
        <begin position="17"/>
        <end position="71"/>
    </location>
</feature>